<gene>
    <name evidence="2" type="ORF">F444_18646</name>
</gene>
<sequence length="292" mass="33092">MGNAAAVHNVAESSRRRLLLQQYNRQPRNVLVSKSLMEAFEQRRLQSLQPQFAHSFHSSHRSKKTHPDPNNKGSLQSLPLNEIYDVLKDNFGVQLTLEELPTVLRHLGCRVVESPTAASNTSERCPAEDWYSLQGLVGYVAPRRILRLVKRPLECPHAVDFSHNNLTIWQAAKMGDLEVLQAVCKVHGGAYRALDDFENSPLYYASLCGREVAVDLILKSYEREHRTVPPDELLRCVTNALNQYIRALLQQKMTLEEVLKAKEQNADCGEDGEDEDAEDCDWFGLLADNNNK</sequence>
<evidence type="ECO:0000313" key="3">
    <source>
        <dbReference type="Proteomes" id="UP000028582"/>
    </source>
</evidence>
<accession>A0A080ZAR4</accession>
<reference evidence="2 3" key="1">
    <citation type="submission" date="2013-11" db="EMBL/GenBank/DDBJ databases">
        <title>The Genome Sequence of Phytophthora parasitica P1976.</title>
        <authorList>
            <consortium name="The Broad Institute Genomics Platform"/>
            <person name="Russ C."/>
            <person name="Tyler B."/>
            <person name="Panabieres F."/>
            <person name="Shan W."/>
            <person name="Tripathy S."/>
            <person name="Grunwald N."/>
            <person name="Machado M."/>
            <person name="Johnson C.S."/>
            <person name="Walker B."/>
            <person name="Young S."/>
            <person name="Zeng Q."/>
            <person name="Gargeya S."/>
            <person name="Fitzgerald M."/>
            <person name="Haas B."/>
            <person name="Abouelleil A."/>
            <person name="Allen A.W."/>
            <person name="Alvarado L."/>
            <person name="Arachchi H.M."/>
            <person name="Berlin A.M."/>
            <person name="Chapman S.B."/>
            <person name="Gainer-Dewar J."/>
            <person name="Goldberg J."/>
            <person name="Griggs A."/>
            <person name="Gujja S."/>
            <person name="Hansen M."/>
            <person name="Howarth C."/>
            <person name="Imamovic A."/>
            <person name="Ireland A."/>
            <person name="Larimer J."/>
            <person name="McCowan C."/>
            <person name="Murphy C."/>
            <person name="Pearson M."/>
            <person name="Poon T.W."/>
            <person name="Priest M."/>
            <person name="Roberts A."/>
            <person name="Saif S."/>
            <person name="Shea T."/>
            <person name="Sisk P."/>
            <person name="Sykes S."/>
            <person name="Wortman J."/>
            <person name="Nusbaum C."/>
            <person name="Birren B."/>
        </authorList>
    </citation>
    <scope>NUCLEOTIDE SEQUENCE [LARGE SCALE GENOMIC DNA]</scope>
    <source>
        <strain evidence="2 3">P1976</strain>
    </source>
</reference>
<name>A0A080ZAR4_PHYNI</name>
<dbReference type="EMBL" id="ANJA01003443">
    <property type="protein sequence ID" value="ETO63725.1"/>
    <property type="molecule type" value="Genomic_DNA"/>
</dbReference>
<evidence type="ECO:0000313" key="2">
    <source>
        <dbReference type="EMBL" id="ETO63725.1"/>
    </source>
</evidence>
<feature type="region of interest" description="Disordered" evidence="1">
    <location>
        <begin position="52"/>
        <end position="76"/>
    </location>
</feature>
<proteinExistence type="predicted"/>
<organism evidence="2 3">
    <name type="scientific">Phytophthora nicotianae P1976</name>
    <dbReference type="NCBI Taxonomy" id="1317066"/>
    <lineage>
        <taxon>Eukaryota</taxon>
        <taxon>Sar</taxon>
        <taxon>Stramenopiles</taxon>
        <taxon>Oomycota</taxon>
        <taxon>Peronosporomycetes</taxon>
        <taxon>Peronosporales</taxon>
        <taxon>Peronosporaceae</taxon>
        <taxon>Phytophthora</taxon>
    </lineage>
</organism>
<dbReference type="OrthoDB" id="684045at2759"/>
<dbReference type="AlphaFoldDB" id="A0A080ZAR4"/>
<comment type="caution">
    <text evidence="2">The sequence shown here is derived from an EMBL/GenBank/DDBJ whole genome shotgun (WGS) entry which is preliminary data.</text>
</comment>
<dbReference type="Proteomes" id="UP000028582">
    <property type="component" value="Unassembled WGS sequence"/>
</dbReference>
<evidence type="ECO:0000256" key="1">
    <source>
        <dbReference type="SAM" id="MobiDB-lite"/>
    </source>
</evidence>
<protein>
    <submittedName>
        <fullName evidence="2">Uncharacterized protein</fullName>
    </submittedName>
</protein>